<dbReference type="GO" id="GO:0043005">
    <property type="term" value="C:neuron projection"/>
    <property type="evidence" value="ECO:0007669"/>
    <property type="project" value="UniProtKB-KW"/>
</dbReference>
<evidence type="ECO:0000256" key="13">
    <source>
        <dbReference type="ARBA" id="ARBA00037129"/>
    </source>
</evidence>
<evidence type="ECO:0000256" key="17">
    <source>
        <dbReference type="ARBA" id="ARBA00048349"/>
    </source>
</evidence>
<keyword evidence="9 18" id="KW-1133">Transmembrane helix</keyword>
<evidence type="ECO:0000256" key="16">
    <source>
        <dbReference type="ARBA" id="ARBA00042216"/>
    </source>
</evidence>
<comment type="caution">
    <text evidence="20">The sequence shown here is derived from an EMBL/GenBank/DDBJ whole genome shotgun (WGS) entry which is preliminary data.</text>
</comment>
<dbReference type="InterPro" id="IPR002524">
    <property type="entry name" value="Cation_efflux"/>
</dbReference>
<evidence type="ECO:0000313" key="21">
    <source>
        <dbReference type="Proteomes" id="UP000824540"/>
    </source>
</evidence>
<evidence type="ECO:0000256" key="8">
    <source>
        <dbReference type="ARBA" id="ARBA00022906"/>
    </source>
</evidence>
<dbReference type="Proteomes" id="UP000824540">
    <property type="component" value="Unassembled WGS sequence"/>
</dbReference>
<name>A0A8T2N8G4_9TELE</name>
<keyword evidence="7" id="KW-0862">Zinc</keyword>
<dbReference type="EMBL" id="JAFBMS010000102">
    <property type="protein sequence ID" value="KAG9336234.1"/>
    <property type="molecule type" value="Genomic_DNA"/>
</dbReference>
<sequence length="229" mass="24958">MAEILGAFVSVTSIWIVTGVLLFLAVQRVIHSDYEIDGNVMLITSGCAVGINFIHTHSSGYHRLTEDVEYHPIVHGHSHGLLRDHGNTSVRAAFVHVVGDLLQSTGVLVAATVIYFQPEYKIADPLCTFLFSVFVLGTTISVLKDVIRILMEVKGVHSLHLWALTQGHTLISTHLAIGETPPLSSNPQDILQEATELLQASFGFSSTTIQVELYSQDMAHCGLCQDPAD</sequence>
<evidence type="ECO:0000256" key="2">
    <source>
        <dbReference type="ARBA" id="ARBA00004155"/>
    </source>
</evidence>
<dbReference type="InterPro" id="IPR050681">
    <property type="entry name" value="CDF/SLC30A"/>
</dbReference>
<keyword evidence="4" id="KW-0050">Antiport</keyword>
<dbReference type="GO" id="GO:0031902">
    <property type="term" value="C:late endosome membrane"/>
    <property type="evidence" value="ECO:0007669"/>
    <property type="project" value="UniProtKB-SubCell"/>
</dbReference>
<evidence type="ECO:0000256" key="12">
    <source>
        <dbReference type="ARBA" id="ARBA00034102"/>
    </source>
</evidence>
<evidence type="ECO:0000256" key="11">
    <source>
        <dbReference type="ARBA" id="ARBA00023228"/>
    </source>
</evidence>
<dbReference type="PANTHER" id="PTHR11562:SF30">
    <property type="entry name" value="PROTON-COUPLED ZINC ANTIPORTER SLC30A3-RELATED"/>
    <property type="match status" value="1"/>
</dbReference>
<accession>A0A8T2N8G4</accession>
<proteinExistence type="inferred from homology"/>
<protein>
    <recommendedName>
        <fullName evidence="14">Probable proton-coupled zinc antiporter SLC30A3</fullName>
    </recommendedName>
    <alternativeName>
        <fullName evidence="16">Solute carrier family 30 member 3</fullName>
    </alternativeName>
    <alternativeName>
        <fullName evidence="15">Zinc transporter 3</fullName>
    </alternativeName>
</protein>
<dbReference type="GO" id="GO:0005765">
    <property type="term" value="C:lysosomal membrane"/>
    <property type="evidence" value="ECO:0007669"/>
    <property type="project" value="UniProtKB-SubCell"/>
</dbReference>
<evidence type="ECO:0000256" key="6">
    <source>
        <dbReference type="ARBA" id="ARBA00022692"/>
    </source>
</evidence>
<evidence type="ECO:0000256" key="4">
    <source>
        <dbReference type="ARBA" id="ARBA00022449"/>
    </source>
</evidence>
<dbReference type="GO" id="GO:0005886">
    <property type="term" value="C:plasma membrane"/>
    <property type="evidence" value="ECO:0007669"/>
    <property type="project" value="TreeGrafter"/>
</dbReference>
<dbReference type="InterPro" id="IPR027469">
    <property type="entry name" value="Cation_efflux_TMD_sf"/>
</dbReference>
<feature type="transmembrane region" description="Helical" evidence="18">
    <location>
        <begin position="122"/>
        <end position="143"/>
    </location>
</feature>
<dbReference type="OrthoDB" id="9944568at2759"/>
<dbReference type="Gene3D" id="1.20.1510.10">
    <property type="entry name" value="Cation efflux protein transmembrane domain"/>
    <property type="match status" value="1"/>
</dbReference>
<evidence type="ECO:0000256" key="1">
    <source>
        <dbReference type="ARBA" id="ARBA00004107"/>
    </source>
</evidence>
<dbReference type="Pfam" id="PF01545">
    <property type="entry name" value="Cation_efflux"/>
    <property type="match status" value="1"/>
</dbReference>
<gene>
    <name evidence="20" type="ORF">JZ751_002581</name>
</gene>
<keyword evidence="8" id="KW-0406">Ion transport</keyword>
<keyword evidence="5" id="KW-0770">Synapse</keyword>
<comment type="function">
    <text evidence="13">Probable proton-coupled zinc ion antiporter mediating the import of zinc from cytoplasm into synaptic vesicles and participating to cellular zinc ion homeostasis in the brain.</text>
</comment>
<keyword evidence="11" id="KW-0458">Lysosome</keyword>
<evidence type="ECO:0000256" key="3">
    <source>
        <dbReference type="ARBA" id="ARBA00008873"/>
    </source>
</evidence>
<comment type="similarity">
    <text evidence="3">Belongs to the cation diffusion facilitator (CDF) transporter (TC 2.A.4) family. SLC30A subfamily.</text>
</comment>
<keyword evidence="10 18" id="KW-0472">Membrane</keyword>
<dbReference type="SUPFAM" id="SSF161111">
    <property type="entry name" value="Cation efflux protein transmembrane domain-like"/>
    <property type="match status" value="1"/>
</dbReference>
<feature type="transmembrane region" description="Helical" evidence="18">
    <location>
        <begin position="93"/>
        <end position="116"/>
    </location>
</feature>
<evidence type="ECO:0000256" key="9">
    <source>
        <dbReference type="ARBA" id="ARBA00022989"/>
    </source>
</evidence>
<dbReference type="GO" id="GO:0030672">
    <property type="term" value="C:synaptic vesicle membrane"/>
    <property type="evidence" value="ECO:0007669"/>
    <property type="project" value="UniProtKB-SubCell"/>
</dbReference>
<dbReference type="NCBIfam" id="TIGR01297">
    <property type="entry name" value="CDF"/>
    <property type="match status" value="1"/>
</dbReference>
<evidence type="ECO:0000256" key="15">
    <source>
        <dbReference type="ARBA" id="ARBA00042040"/>
    </source>
</evidence>
<dbReference type="GO" id="GO:0005385">
    <property type="term" value="F:zinc ion transmembrane transporter activity"/>
    <property type="evidence" value="ECO:0007669"/>
    <property type="project" value="TreeGrafter"/>
</dbReference>
<reference evidence="20" key="1">
    <citation type="thesis" date="2021" institute="BYU ScholarsArchive" country="Provo, UT, USA">
        <title>Applications of and Algorithms for Genome Assembly and Genomic Analyses with an Emphasis on Marine Teleosts.</title>
        <authorList>
            <person name="Pickett B.D."/>
        </authorList>
    </citation>
    <scope>NUCLEOTIDE SEQUENCE</scope>
    <source>
        <strain evidence="20">HI-2016</strain>
    </source>
</reference>
<keyword evidence="5" id="KW-0771">Synaptosome</keyword>
<comment type="subcellular location">
    <subcellularLocation>
        <location evidence="1">Late endosome membrane</location>
        <topology evidence="1">Multi-pass membrane protein</topology>
    </subcellularLocation>
    <subcellularLocation>
        <location evidence="2">Lysosome membrane</location>
        <topology evidence="2">Multi-pass membrane protein</topology>
    </subcellularLocation>
    <subcellularLocation>
        <location evidence="12">Synapse</location>
        <location evidence="12">Synaptosome</location>
    </subcellularLocation>
</comment>
<evidence type="ECO:0000256" key="14">
    <source>
        <dbReference type="ARBA" id="ARBA00040652"/>
    </source>
</evidence>
<evidence type="ECO:0000259" key="19">
    <source>
        <dbReference type="Pfam" id="PF01545"/>
    </source>
</evidence>
<dbReference type="InterPro" id="IPR058533">
    <property type="entry name" value="Cation_efflux_TM"/>
</dbReference>
<dbReference type="GO" id="GO:0010043">
    <property type="term" value="P:response to zinc ion"/>
    <property type="evidence" value="ECO:0007669"/>
    <property type="project" value="TreeGrafter"/>
</dbReference>
<evidence type="ECO:0000256" key="5">
    <source>
        <dbReference type="ARBA" id="ARBA00022599"/>
    </source>
</evidence>
<organism evidence="20 21">
    <name type="scientific">Albula glossodonta</name>
    <name type="common">roundjaw bonefish</name>
    <dbReference type="NCBI Taxonomy" id="121402"/>
    <lineage>
        <taxon>Eukaryota</taxon>
        <taxon>Metazoa</taxon>
        <taxon>Chordata</taxon>
        <taxon>Craniata</taxon>
        <taxon>Vertebrata</taxon>
        <taxon>Euteleostomi</taxon>
        <taxon>Actinopterygii</taxon>
        <taxon>Neopterygii</taxon>
        <taxon>Teleostei</taxon>
        <taxon>Albuliformes</taxon>
        <taxon>Albulidae</taxon>
        <taxon>Albula</taxon>
    </lineage>
</organism>
<keyword evidence="8" id="KW-0864">Zinc transport</keyword>
<comment type="catalytic activity">
    <reaction evidence="17">
        <text>Zn(2+)(in) + 2 H(+)(out) = Zn(2+)(out) + 2 H(+)(in)</text>
        <dbReference type="Rhea" id="RHEA:72627"/>
        <dbReference type="ChEBI" id="CHEBI:15378"/>
        <dbReference type="ChEBI" id="CHEBI:29105"/>
    </reaction>
</comment>
<evidence type="ECO:0000256" key="18">
    <source>
        <dbReference type="SAM" id="Phobius"/>
    </source>
</evidence>
<keyword evidence="6 18" id="KW-0812">Transmembrane</keyword>
<feature type="domain" description="Cation efflux protein transmembrane" evidence="19">
    <location>
        <begin position="2"/>
        <end position="151"/>
    </location>
</feature>
<dbReference type="PANTHER" id="PTHR11562">
    <property type="entry name" value="CATION EFFLUX PROTEIN/ ZINC TRANSPORTER"/>
    <property type="match status" value="1"/>
</dbReference>
<evidence type="ECO:0000256" key="10">
    <source>
        <dbReference type="ARBA" id="ARBA00023136"/>
    </source>
</evidence>
<evidence type="ECO:0000313" key="20">
    <source>
        <dbReference type="EMBL" id="KAG9336234.1"/>
    </source>
</evidence>
<dbReference type="GO" id="GO:0015297">
    <property type="term" value="F:antiporter activity"/>
    <property type="evidence" value="ECO:0007669"/>
    <property type="project" value="UniProtKB-KW"/>
</dbReference>
<keyword evidence="21" id="KW-1185">Reference proteome</keyword>
<keyword evidence="8" id="KW-0813">Transport</keyword>
<evidence type="ECO:0000256" key="7">
    <source>
        <dbReference type="ARBA" id="ARBA00022833"/>
    </source>
</evidence>
<feature type="transmembrane region" description="Helical" evidence="18">
    <location>
        <begin position="6"/>
        <end position="26"/>
    </location>
</feature>
<dbReference type="AlphaFoldDB" id="A0A8T2N8G4"/>